<dbReference type="SUPFAM" id="SSF51445">
    <property type="entry name" value="(Trans)glycosidases"/>
    <property type="match status" value="1"/>
</dbReference>
<keyword evidence="3" id="KW-1185">Reference proteome</keyword>
<comment type="caution">
    <text evidence="2">The sequence shown here is derived from an EMBL/GenBank/DDBJ whole genome shotgun (WGS) entry which is preliminary data.</text>
</comment>
<gene>
    <name evidence="2" type="ORF">QR680_010984</name>
</gene>
<reference evidence="2" key="1">
    <citation type="submission" date="2023-06" db="EMBL/GenBank/DDBJ databases">
        <title>Genomic analysis of the entomopathogenic nematode Steinernema hermaphroditum.</title>
        <authorList>
            <person name="Schwarz E.M."/>
            <person name="Heppert J.K."/>
            <person name="Baniya A."/>
            <person name="Schwartz H.T."/>
            <person name="Tan C.-H."/>
            <person name="Antoshechkin I."/>
            <person name="Sternberg P.W."/>
            <person name="Goodrich-Blair H."/>
            <person name="Dillman A.R."/>
        </authorList>
    </citation>
    <scope>NUCLEOTIDE SEQUENCE</scope>
    <source>
        <strain evidence="2">PS9179</strain>
        <tissue evidence="2">Whole animal</tissue>
    </source>
</reference>
<name>A0AA39ITH5_9BILA</name>
<dbReference type="InterPro" id="IPR017853">
    <property type="entry name" value="GH"/>
</dbReference>
<sequence>MKLLLLFLLVVVVFAVDQKDEVTTHIGYAVDLSVPASQQVFECLRHAGYDYAFVGAYDPSGDGQVYPYAGQNLINAHNAGFGTYAYFTPSLQSSKSPMQQFTEIYNHFHNHNMILTEIWLQVTHPIGWPNNAQGNINFISQILKIASLYKVKVGIYTSWYDWEQITGNWRLEGHPLWYWNTNGIGNEASGSNDFKDFRPFGGFTHKDGFMKQYTQGLVECNGTVFNRNRYVYTLPKVKIGEGVDFD</sequence>
<dbReference type="GO" id="GO:0007165">
    <property type="term" value="P:signal transduction"/>
    <property type="evidence" value="ECO:0007669"/>
    <property type="project" value="TreeGrafter"/>
</dbReference>
<dbReference type="EMBL" id="JAUCMV010000001">
    <property type="protein sequence ID" value="KAK0428743.1"/>
    <property type="molecule type" value="Genomic_DNA"/>
</dbReference>
<dbReference type="Proteomes" id="UP001175271">
    <property type="component" value="Unassembled WGS sequence"/>
</dbReference>
<evidence type="ECO:0000313" key="3">
    <source>
        <dbReference type="Proteomes" id="UP001175271"/>
    </source>
</evidence>
<evidence type="ECO:0008006" key="4">
    <source>
        <dbReference type="Google" id="ProtNLM"/>
    </source>
</evidence>
<dbReference type="AlphaFoldDB" id="A0AA39ITH5"/>
<dbReference type="InterPro" id="IPR051595">
    <property type="entry name" value="GH25_Enzymes"/>
</dbReference>
<dbReference type="Gene3D" id="3.20.20.80">
    <property type="entry name" value="Glycosidases"/>
    <property type="match status" value="1"/>
</dbReference>
<keyword evidence="1" id="KW-0732">Signal</keyword>
<dbReference type="PANTHER" id="PTHR23208:SF36">
    <property type="entry name" value="LYSOZYME-RELATED"/>
    <property type="match status" value="1"/>
</dbReference>
<proteinExistence type="predicted"/>
<organism evidence="2 3">
    <name type="scientific">Steinernema hermaphroditum</name>
    <dbReference type="NCBI Taxonomy" id="289476"/>
    <lineage>
        <taxon>Eukaryota</taxon>
        <taxon>Metazoa</taxon>
        <taxon>Ecdysozoa</taxon>
        <taxon>Nematoda</taxon>
        <taxon>Chromadorea</taxon>
        <taxon>Rhabditida</taxon>
        <taxon>Tylenchina</taxon>
        <taxon>Panagrolaimomorpha</taxon>
        <taxon>Strongyloidoidea</taxon>
        <taxon>Steinernematidae</taxon>
        <taxon>Steinernema</taxon>
    </lineage>
</organism>
<dbReference type="GO" id="GO:0045087">
    <property type="term" value="P:innate immune response"/>
    <property type="evidence" value="ECO:0007669"/>
    <property type="project" value="TreeGrafter"/>
</dbReference>
<protein>
    <recommendedName>
        <fullName evidence="4">Lysozyme</fullName>
    </recommendedName>
</protein>
<dbReference type="PANTHER" id="PTHR23208">
    <property type="entry name" value="LYSOZYME PROTEIN"/>
    <property type="match status" value="1"/>
</dbReference>
<accession>A0AA39ITH5</accession>
<evidence type="ECO:0000256" key="1">
    <source>
        <dbReference type="SAM" id="SignalP"/>
    </source>
</evidence>
<evidence type="ECO:0000313" key="2">
    <source>
        <dbReference type="EMBL" id="KAK0428743.1"/>
    </source>
</evidence>
<feature type="signal peptide" evidence="1">
    <location>
        <begin position="1"/>
        <end position="15"/>
    </location>
</feature>
<feature type="chain" id="PRO_5041334690" description="Lysozyme" evidence="1">
    <location>
        <begin position="16"/>
        <end position="246"/>
    </location>
</feature>